<dbReference type="Proteomes" id="UP000271925">
    <property type="component" value="Unassembled WGS sequence"/>
</dbReference>
<keyword evidence="2" id="KW-1185">Reference proteome</keyword>
<comment type="caution">
    <text evidence="1">The sequence shown here is derived from an EMBL/GenBank/DDBJ whole genome shotgun (WGS) entry which is preliminary data.</text>
</comment>
<dbReference type="AlphaFoldDB" id="A0A3P1BIU5"/>
<dbReference type="RefSeq" id="WP_124877509.1">
    <property type="nucleotide sequence ID" value="NZ_RQJO01000010.1"/>
</dbReference>
<dbReference type="OrthoDB" id="815717at2"/>
<sequence length="430" mass="48980">MQISTTVFSIFSFFLFSFPLFAQKSVAPGYILIQSTDTIPGFIDDKNWNKNPVQIQFKKRLEDELQTYTANQLKAFGITGGERYESHAVLIDKSPTIIADMVESTANSTVEDTVFLTVYVKGLLSLYYLKDEMEKIHFFVQRGNQSPQELILKRAIVEKQGTRVLATEEKYKTQLEDYLADCPQLKASIQKTAYTPQSMQRLISRYYQCRINETITYQVAPEKFRLSLNALAGVSHTGLKFTGKMPVSLTTPKFSQSTNVTFGVGFDLDLPRNHDKWAIYNELRWRSYQATANYEEVESSERYTKSSISFDLNYVSLVTMFRYRFGLAGLRAFVNAGIVNSLNVRAKNNKTVESRLFSTTTIEHVKAIDDFRAYEQGLAIGFGLAWKRFTGELRYELSNGMSAYTELRSGVKTASFLVAYRLNQGGFSKN</sequence>
<organism evidence="1 2">
    <name type="scientific">Larkinella rosea</name>
    <dbReference type="NCBI Taxonomy" id="2025312"/>
    <lineage>
        <taxon>Bacteria</taxon>
        <taxon>Pseudomonadati</taxon>
        <taxon>Bacteroidota</taxon>
        <taxon>Cytophagia</taxon>
        <taxon>Cytophagales</taxon>
        <taxon>Spirosomataceae</taxon>
        <taxon>Larkinella</taxon>
    </lineage>
</organism>
<gene>
    <name evidence="1" type="ORF">EHT25_22985</name>
</gene>
<name>A0A3P1BIU5_9BACT</name>
<reference evidence="1 2" key="1">
    <citation type="submission" date="2018-11" db="EMBL/GenBank/DDBJ databases">
        <authorList>
            <person name="Zhou Z."/>
            <person name="Wang G."/>
        </authorList>
    </citation>
    <scope>NUCLEOTIDE SEQUENCE [LARGE SCALE GENOMIC DNA]</scope>
    <source>
        <strain evidence="1 2">KCTC52004</strain>
    </source>
</reference>
<evidence type="ECO:0000313" key="2">
    <source>
        <dbReference type="Proteomes" id="UP000271925"/>
    </source>
</evidence>
<evidence type="ECO:0000313" key="1">
    <source>
        <dbReference type="EMBL" id="RRB01047.1"/>
    </source>
</evidence>
<dbReference type="EMBL" id="RQJO01000010">
    <property type="protein sequence ID" value="RRB01047.1"/>
    <property type="molecule type" value="Genomic_DNA"/>
</dbReference>
<protein>
    <submittedName>
        <fullName evidence="1">PorT family protein</fullName>
    </submittedName>
</protein>
<proteinExistence type="predicted"/>
<accession>A0A3P1BIU5</accession>